<proteinExistence type="predicted"/>
<dbReference type="Pfam" id="PF20117">
    <property type="entry name" value="DUF6507"/>
    <property type="match status" value="1"/>
</dbReference>
<sequence>MTDMAVWSIDVGTARAVISSTAGSVSALEEPLARLQGAVEGIAAAVPSAQVQEALGALIENGVVPATTDVLERSTTILTGTSEAVGHYANGDLAMASTAASSASTVHLSVSALGR</sequence>
<evidence type="ECO:0008006" key="3">
    <source>
        <dbReference type="Google" id="ProtNLM"/>
    </source>
</evidence>
<comment type="caution">
    <text evidence="1">The sequence shown here is derived from an EMBL/GenBank/DDBJ whole genome shotgun (WGS) entry which is preliminary data.</text>
</comment>
<protein>
    <recommendedName>
        <fullName evidence="3">PE domain-containing protein</fullName>
    </recommendedName>
</protein>
<dbReference type="InterPro" id="IPR045436">
    <property type="entry name" value="DUF6507"/>
</dbReference>
<keyword evidence="2" id="KW-1185">Reference proteome</keyword>
<evidence type="ECO:0000313" key="2">
    <source>
        <dbReference type="Proteomes" id="UP000317715"/>
    </source>
</evidence>
<dbReference type="Proteomes" id="UP000317715">
    <property type="component" value="Unassembled WGS sequence"/>
</dbReference>
<evidence type="ECO:0000313" key="1">
    <source>
        <dbReference type="EMBL" id="GEB21083.1"/>
    </source>
</evidence>
<reference evidence="1 2" key="1">
    <citation type="submission" date="2019-06" db="EMBL/GenBank/DDBJ databases">
        <title>Whole genome shotgun sequence of Paenarthrobacter aurescens NBRC 12136.</title>
        <authorList>
            <person name="Hosoyama A."/>
            <person name="Uohara A."/>
            <person name="Ohji S."/>
            <person name="Ichikawa N."/>
        </authorList>
    </citation>
    <scope>NUCLEOTIDE SEQUENCE [LARGE SCALE GENOMIC DNA]</scope>
    <source>
        <strain evidence="1 2">NBRC 12136</strain>
    </source>
</reference>
<organism evidence="1 2">
    <name type="scientific">Paenarthrobacter aurescens</name>
    <name type="common">Arthrobacter aurescens</name>
    <dbReference type="NCBI Taxonomy" id="43663"/>
    <lineage>
        <taxon>Bacteria</taxon>
        <taxon>Bacillati</taxon>
        <taxon>Actinomycetota</taxon>
        <taxon>Actinomycetes</taxon>
        <taxon>Micrococcales</taxon>
        <taxon>Micrococcaceae</taxon>
        <taxon>Paenarthrobacter</taxon>
    </lineage>
</organism>
<name>A0A4Y3NIL9_PAEAU</name>
<dbReference type="AlphaFoldDB" id="A0A4Y3NIL9"/>
<gene>
    <name evidence="1" type="ORF">AAU01_38380</name>
</gene>
<dbReference type="EMBL" id="BJMD01000035">
    <property type="protein sequence ID" value="GEB21083.1"/>
    <property type="molecule type" value="Genomic_DNA"/>
</dbReference>
<accession>A0A4Y3NIL9</accession>